<feature type="compositionally biased region" description="Basic and acidic residues" evidence="2">
    <location>
        <begin position="999"/>
        <end position="1014"/>
    </location>
</feature>
<feature type="domain" description="Helicase-associated" evidence="3">
    <location>
        <begin position="837"/>
        <end position="904"/>
    </location>
</feature>
<evidence type="ECO:0000256" key="2">
    <source>
        <dbReference type="SAM" id="MobiDB-lite"/>
    </source>
</evidence>
<feature type="domain" description="Helicase-associated" evidence="3">
    <location>
        <begin position="680"/>
        <end position="756"/>
    </location>
</feature>
<organism evidence="4 5">
    <name type="scientific">Cyclotella atomus</name>
    <dbReference type="NCBI Taxonomy" id="382360"/>
    <lineage>
        <taxon>Eukaryota</taxon>
        <taxon>Sar</taxon>
        <taxon>Stramenopiles</taxon>
        <taxon>Ochrophyta</taxon>
        <taxon>Bacillariophyta</taxon>
        <taxon>Coscinodiscophyceae</taxon>
        <taxon>Thalassiosirophycidae</taxon>
        <taxon>Stephanodiscales</taxon>
        <taxon>Stephanodiscaceae</taxon>
        <taxon>Cyclotella</taxon>
    </lineage>
</organism>
<feature type="region of interest" description="Disordered" evidence="2">
    <location>
        <begin position="627"/>
        <end position="658"/>
    </location>
</feature>
<name>A0ABD3Q0M7_9STRA</name>
<evidence type="ECO:0000313" key="5">
    <source>
        <dbReference type="Proteomes" id="UP001530400"/>
    </source>
</evidence>
<reference evidence="4 5" key="1">
    <citation type="submission" date="2024-10" db="EMBL/GenBank/DDBJ databases">
        <title>Updated reference genomes for cyclostephanoid diatoms.</title>
        <authorList>
            <person name="Roberts W.R."/>
            <person name="Alverson A.J."/>
        </authorList>
    </citation>
    <scope>NUCLEOTIDE SEQUENCE [LARGE SCALE GENOMIC DNA]</scope>
    <source>
        <strain evidence="4 5">AJA010-31</strain>
    </source>
</reference>
<keyword evidence="1" id="KW-0802">TPR repeat</keyword>
<sequence length="1151" mass="127906">MNELPQSPQQPSPYSANAPKVYGAKPPHTPLQTQVASLLSANQPRSAELVALMDLSNLQSSPKCEMQPNLTKATTLELLADSCHKQRRYGSSIGYYREAIELVHENLAEEGSDNDTRYYKLDWVKSRWEASLRIKECRALSDSGAYEAAATFLSRSFPKELVGSRPNCFASIEMHMLLGDLYCRISRQDDAVEEYKRALEKNPYLMEAVEKLARLGCSEAELVKVVDAGVATVSLGNESQGSHVDENESTKMNEDGLAEASSLRENASAQATLHKNQLVQSHQHYTKLSAKYPHHPYFILQLANIQQEMGHILSSEQNYQRVKSLDGGWVEGMDRYAHLLFQLRMSRKNASVMGQGGYLHYHYSSHGGREEQRRERCDIESELGELCGDLLEGDDKRPEAWNCLSLYHLTRDDHEKALAFVDKAISLDPQYAFSHLLRGSILLASQRPDHARLAFFRANDLQRDVPSFEGLVESYLAQSSWKEAVSSAKEAISGCPRDPRAITLVGLALAQAPTSNKGEGKERAKRALKKAITLDHGALRPLFALVDLYASDGEFSTCIKLLQDGIENGGKVSDNAPLCAVSTWNKAHADVIHAKMGEIYTLFDDFGAALECYHTAIALNPQNGLAQQGMESKATDDDDMIDGSKEAPNDDAISTNEPSSEVLKILEASPDCGDAPASAAAWNAMLYNLLLYKARWGDMNVPNNEEHEALYEWVSEQRSLYKLYQEEGATAGEENEDSAGAGLTSDRISVLDAIGFAWNIRGDVFWRRHYDALVQYKNEHGDVKVPRLFCKNPKLGEWVTEQRRQLKAKMDGRPSMMTEERQQKLDELGFLWKVRERADWNDRYEQLLEYKKEHGHCIVPQHYAQNKALGKWVAKQREQFRFYHAGKHSFLTEERIDLLKSLGFVWRVKGKGKTDLPMDDDPIDMEDSNLSAVLKLPKEEDKEENEASGEPKTKKRKKKVPLKKKAAAAAAAAAVKEDSNADDDDGSDIEDEDEEAVEETPKDEGAKTAAEDSKPAAAVTSVGPVSSMNRMGLLASISDGIPGMSAGGLPSLPSLPADQQLLFAEQQHAVRASILENFAVRANQQMEFAQQRAMANSQTMADIAAALARQSRFGNGFAGGGMGMFNMPGMSLPNMQGDDPEENLRNLNFRI</sequence>
<dbReference type="PANTHER" id="PTHR33418">
    <property type="entry name" value="HELICASE-ASSOCIATED"/>
    <property type="match status" value="1"/>
</dbReference>
<feature type="region of interest" description="Disordered" evidence="2">
    <location>
        <begin position="935"/>
        <end position="1023"/>
    </location>
</feature>
<feature type="repeat" description="TPR" evidence="1">
    <location>
        <begin position="172"/>
        <end position="205"/>
    </location>
</feature>
<feature type="compositionally biased region" description="Basic residues" evidence="2">
    <location>
        <begin position="953"/>
        <end position="966"/>
    </location>
</feature>
<feature type="region of interest" description="Disordered" evidence="2">
    <location>
        <begin position="1"/>
        <end position="28"/>
    </location>
</feature>
<evidence type="ECO:0000256" key="1">
    <source>
        <dbReference type="PROSITE-ProRule" id="PRU00339"/>
    </source>
</evidence>
<feature type="repeat" description="TPR" evidence="1">
    <location>
        <begin position="398"/>
        <end position="431"/>
    </location>
</feature>
<dbReference type="InterPro" id="IPR019734">
    <property type="entry name" value="TPR_rpt"/>
</dbReference>
<dbReference type="EMBL" id="JALLPJ020000388">
    <property type="protein sequence ID" value="KAL3793622.1"/>
    <property type="molecule type" value="Genomic_DNA"/>
</dbReference>
<proteinExistence type="predicted"/>
<comment type="caution">
    <text evidence="4">The sequence shown here is derived from an EMBL/GenBank/DDBJ whole genome shotgun (WGS) entry which is preliminary data.</text>
</comment>
<dbReference type="AlphaFoldDB" id="A0ABD3Q0M7"/>
<dbReference type="Pfam" id="PF13181">
    <property type="entry name" value="TPR_8"/>
    <property type="match status" value="1"/>
</dbReference>
<dbReference type="Pfam" id="PF03457">
    <property type="entry name" value="HA"/>
    <property type="match status" value="3"/>
</dbReference>
<keyword evidence="5" id="KW-1185">Reference proteome</keyword>
<gene>
    <name evidence="4" type="ORF">ACHAWO_001671</name>
</gene>
<feature type="compositionally biased region" description="Acidic residues" evidence="2">
    <location>
        <begin position="980"/>
        <end position="998"/>
    </location>
</feature>
<dbReference type="PANTHER" id="PTHR33418:SF1">
    <property type="entry name" value="HELICASE-ASSOCIATED DOMAIN-CONTAINING PROTEIN"/>
    <property type="match status" value="1"/>
</dbReference>
<dbReference type="SUPFAM" id="SSF48452">
    <property type="entry name" value="TPR-like"/>
    <property type="match status" value="3"/>
</dbReference>
<dbReference type="Proteomes" id="UP001530400">
    <property type="component" value="Unassembled WGS sequence"/>
</dbReference>
<dbReference type="SMART" id="SM00028">
    <property type="entry name" value="TPR"/>
    <property type="match status" value="6"/>
</dbReference>
<dbReference type="Gene3D" id="6.10.140.530">
    <property type="match status" value="3"/>
</dbReference>
<protein>
    <recommendedName>
        <fullName evidence="3">Helicase-associated domain-containing protein</fullName>
    </recommendedName>
</protein>
<dbReference type="PROSITE" id="PS50005">
    <property type="entry name" value="TPR"/>
    <property type="match status" value="3"/>
</dbReference>
<feature type="domain" description="Helicase-associated" evidence="3">
    <location>
        <begin position="764"/>
        <end position="830"/>
    </location>
</feature>
<evidence type="ECO:0000259" key="3">
    <source>
        <dbReference type="Pfam" id="PF03457"/>
    </source>
</evidence>
<evidence type="ECO:0000313" key="4">
    <source>
        <dbReference type="EMBL" id="KAL3793622.1"/>
    </source>
</evidence>
<feature type="repeat" description="TPR" evidence="1">
    <location>
        <begin position="590"/>
        <end position="623"/>
    </location>
</feature>
<dbReference type="InterPro" id="IPR005114">
    <property type="entry name" value="Helicase_assoc"/>
</dbReference>
<feature type="compositionally biased region" description="Low complexity" evidence="2">
    <location>
        <begin position="1"/>
        <end position="15"/>
    </location>
</feature>
<accession>A0ABD3Q0M7</accession>
<dbReference type="Gene3D" id="1.25.40.10">
    <property type="entry name" value="Tetratricopeptide repeat domain"/>
    <property type="match status" value="1"/>
</dbReference>
<dbReference type="InterPro" id="IPR011990">
    <property type="entry name" value="TPR-like_helical_dom_sf"/>
</dbReference>